<dbReference type="InterPro" id="IPR051531">
    <property type="entry name" value="N-acetyltransferase"/>
</dbReference>
<dbReference type="EC" id="2.-.-.-" evidence="2"/>
<accession>A0ABT8ECR2</accession>
<dbReference type="Pfam" id="PF13302">
    <property type="entry name" value="Acetyltransf_3"/>
    <property type="match status" value="1"/>
</dbReference>
<comment type="caution">
    <text evidence="2">The sequence shown here is derived from an EMBL/GenBank/DDBJ whole genome shotgun (WGS) entry which is preliminary data.</text>
</comment>
<evidence type="ECO:0000313" key="3">
    <source>
        <dbReference type="Proteomes" id="UP001168694"/>
    </source>
</evidence>
<dbReference type="PANTHER" id="PTHR43792:SF9">
    <property type="entry name" value="RIBOSOMAL-PROTEIN-ALANINE ACETYLTRANSFERASE"/>
    <property type="match status" value="1"/>
</dbReference>
<dbReference type="GO" id="GO:0016740">
    <property type="term" value="F:transferase activity"/>
    <property type="evidence" value="ECO:0007669"/>
    <property type="project" value="UniProtKB-KW"/>
</dbReference>
<dbReference type="InterPro" id="IPR016181">
    <property type="entry name" value="Acyl_CoA_acyltransferase"/>
</dbReference>
<dbReference type="EMBL" id="JAUHLN010000006">
    <property type="protein sequence ID" value="MDN4075634.1"/>
    <property type="molecule type" value="Genomic_DNA"/>
</dbReference>
<protein>
    <submittedName>
        <fullName evidence="2">GNAT family protein</fullName>
        <ecNumber evidence="2">2.-.-.-</ecNumber>
    </submittedName>
</protein>
<dbReference type="Gene3D" id="3.40.630.30">
    <property type="match status" value="1"/>
</dbReference>
<name>A0ABT8ECR2_9BACL</name>
<dbReference type="RefSeq" id="WP_290401742.1">
    <property type="nucleotide sequence ID" value="NZ_JAUHLN010000006.1"/>
</dbReference>
<dbReference type="InterPro" id="IPR000182">
    <property type="entry name" value="GNAT_dom"/>
</dbReference>
<dbReference type="PROSITE" id="PS51186">
    <property type="entry name" value="GNAT"/>
    <property type="match status" value="1"/>
</dbReference>
<dbReference type="PANTHER" id="PTHR43792">
    <property type="entry name" value="GNAT FAMILY, PUTATIVE (AFU_ORTHOLOGUE AFUA_3G00765)-RELATED-RELATED"/>
    <property type="match status" value="1"/>
</dbReference>
<dbReference type="SUPFAM" id="SSF55729">
    <property type="entry name" value="Acyl-CoA N-acyltransferases (Nat)"/>
    <property type="match status" value="1"/>
</dbReference>
<sequence>MDEIFSLFPEMETERFILRNIELEDAVDLHEAYSDPDVVKFWGTAPFTSIEQTQSLISDFHKGYEGQLTIRWGIAEKKGNRIIGTCGYHNWAKKKFRSEIGYEIRKSEWRKGVMKEVLSAILPFAFQQMELNRIGALIHPENHGSASLVSKFGFKEEGCLRDYQCVDGEFQDLVMHSLIKKDFAQH</sequence>
<dbReference type="Proteomes" id="UP001168694">
    <property type="component" value="Unassembled WGS sequence"/>
</dbReference>
<evidence type="ECO:0000313" key="2">
    <source>
        <dbReference type="EMBL" id="MDN4075634.1"/>
    </source>
</evidence>
<feature type="domain" description="N-acetyltransferase" evidence="1">
    <location>
        <begin position="16"/>
        <end position="180"/>
    </location>
</feature>
<evidence type="ECO:0000259" key="1">
    <source>
        <dbReference type="PROSITE" id="PS51186"/>
    </source>
</evidence>
<gene>
    <name evidence="2" type="ORF">QYF49_21985</name>
</gene>
<proteinExistence type="predicted"/>
<reference evidence="2" key="1">
    <citation type="submission" date="2023-06" db="EMBL/GenBank/DDBJ databases">
        <title>Draft Genome Sequences of Representative Paenibacillus Polymyxa, Bacillus cereus, Fictibacillus sp., and Brevibacillus agri Strains Isolated from Amazonian Dark Earth.</title>
        <authorList>
            <person name="Pellegrinetti T.A."/>
            <person name="Cunha I.C.M."/>
            <person name="Chaves M.G."/>
            <person name="Freitas A.S."/>
            <person name="Silva A.V.R."/>
            <person name="Tsai S.M."/>
            <person name="Mendes L.W."/>
        </authorList>
    </citation>
    <scope>NUCLEOTIDE SEQUENCE</scope>
    <source>
        <strain evidence="2">CENA-BCM004</strain>
    </source>
</reference>
<keyword evidence="3" id="KW-1185">Reference proteome</keyword>
<keyword evidence="2" id="KW-0808">Transferase</keyword>
<organism evidence="2 3">
    <name type="scientific">Fictibacillus terranigra</name>
    <dbReference type="NCBI Taxonomy" id="3058424"/>
    <lineage>
        <taxon>Bacteria</taxon>
        <taxon>Bacillati</taxon>
        <taxon>Bacillota</taxon>
        <taxon>Bacilli</taxon>
        <taxon>Bacillales</taxon>
        <taxon>Fictibacillaceae</taxon>
        <taxon>Fictibacillus</taxon>
    </lineage>
</organism>